<dbReference type="SUPFAM" id="SSF54001">
    <property type="entry name" value="Cysteine proteinases"/>
    <property type="match status" value="2"/>
</dbReference>
<evidence type="ECO:0000256" key="1">
    <source>
        <dbReference type="ARBA" id="ARBA00006547"/>
    </source>
</evidence>
<dbReference type="PANTHER" id="PTHR11786:SF0">
    <property type="entry name" value="ARYLAMINE N-ACETYLTRANSFERASE 4-RELATED"/>
    <property type="match status" value="1"/>
</dbReference>
<evidence type="ECO:0000313" key="2">
    <source>
        <dbReference type="EMBL" id="ORY35193.1"/>
    </source>
</evidence>
<dbReference type="Pfam" id="PF00797">
    <property type="entry name" value="Acetyltransf_2"/>
    <property type="match status" value="2"/>
</dbReference>
<dbReference type="Gene3D" id="3.30.2140.20">
    <property type="match status" value="2"/>
</dbReference>
<dbReference type="InterPro" id="IPR001447">
    <property type="entry name" value="Arylamine_N-AcTrfase"/>
</dbReference>
<accession>A0A1Y2BK92</accession>
<keyword evidence="3" id="KW-1185">Reference proteome</keyword>
<name>A0A1Y2BK92_9FUNG</name>
<comment type="caution">
    <text evidence="2">The sequence shown here is derived from an EMBL/GenBank/DDBJ whole genome shotgun (WGS) entry which is preliminary data.</text>
</comment>
<dbReference type="GO" id="GO:0016407">
    <property type="term" value="F:acetyltransferase activity"/>
    <property type="evidence" value="ECO:0007669"/>
    <property type="project" value="InterPro"/>
</dbReference>
<dbReference type="STRING" id="329046.A0A1Y2BK92"/>
<sequence>MTATPAPYRFNPLNNFGPLTQPQLSEYLARIHYPIPSGSVPEPTLSTLNNLVLLHATHIPFENGHLRFLDMKPSLKPDSLFQRIVTEKRGGYCFQVNTLVAMALRAIGFNTSTGVARSVVWDSVSQEYVLGATTHMVVFVQLDGYSNLHLVDLGYNRIGQTTAIELVPGAVVDSVMGEKHRIIESSITAPGNFILQHKRAAGVPLADGVDPNGDLFGPVFYCTLERFRPEDYEVYNYFVSHSPVHVMMKTFICSKVTETGGRAEVVDRKFLFRRNTTFILGLIMSKSNGRANKSLFEMAMTSQPKFADASFPALSEAQLAGYLDRIGLSLDTGAPATLEVLNKVALHHSNSIPFENSQLTFCQKSGPTEVDAIYDTIVKVGRGGYCCQNNILLFSALKTLGFNVSCGVGRFAAWNETEKHHDLGPTQHMILFVELDSKTYLVDQGNNRFSMAIEIADKSTEPVAAEELFQIRRSDWITPGNWMLWFKRAPWAAIPMDLTAMGSIRFSISHWNGTGLLTCVH</sequence>
<proteinExistence type="inferred from homology"/>
<dbReference type="InterPro" id="IPR053710">
    <property type="entry name" value="Arylamine_NAT_domain_sf"/>
</dbReference>
<dbReference type="EMBL" id="MCGO01000060">
    <property type="protein sequence ID" value="ORY35193.1"/>
    <property type="molecule type" value="Genomic_DNA"/>
</dbReference>
<dbReference type="OrthoDB" id="2141616at2759"/>
<evidence type="ECO:0000313" key="3">
    <source>
        <dbReference type="Proteomes" id="UP000193642"/>
    </source>
</evidence>
<dbReference type="PANTHER" id="PTHR11786">
    <property type="entry name" value="N-HYDROXYARYLAMINE O-ACETYLTRANSFERASE"/>
    <property type="match status" value="1"/>
</dbReference>
<protein>
    <submittedName>
        <fullName evidence="2">Cysteine proteinase</fullName>
    </submittedName>
</protein>
<reference evidence="2 3" key="1">
    <citation type="submission" date="2016-07" db="EMBL/GenBank/DDBJ databases">
        <title>Pervasive Adenine N6-methylation of Active Genes in Fungi.</title>
        <authorList>
            <consortium name="DOE Joint Genome Institute"/>
            <person name="Mondo S.J."/>
            <person name="Dannebaum R.O."/>
            <person name="Kuo R.C."/>
            <person name="Labutti K."/>
            <person name="Haridas S."/>
            <person name="Kuo A."/>
            <person name="Salamov A."/>
            <person name="Ahrendt S.R."/>
            <person name="Lipzen A."/>
            <person name="Sullivan W."/>
            <person name="Andreopoulos W.B."/>
            <person name="Clum A."/>
            <person name="Lindquist E."/>
            <person name="Daum C."/>
            <person name="Ramamoorthy G.K."/>
            <person name="Gryganskyi A."/>
            <person name="Culley D."/>
            <person name="Magnuson J.K."/>
            <person name="James T.Y."/>
            <person name="O'Malley M.A."/>
            <person name="Stajich J.E."/>
            <person name="Spatafora J.W."/>
            <person name="Visel A."/>
            <person name="Grigoriev I.V."/>
        </authorList>
    </citation>
    <scope>NUCLEOTIDE SEQUENCE [LARGE SCALE GENOMIC DNA]</scope>
    <source>
        <strain evidence="2 3">JEL800</strain>
    </source>
</reference>
<dbReference type="AlphaFoldDB" id="A0A1Y2BK92"/>
<organism evidence="2 3">
    <name type="scientific">Rhizoclosmatium globosum</name>
    <dbReference type="NCBI Taxonomy" id="329046"/>
    <lineage>
        <taxon>Eukaryota</taxon>
        <taxon>Fungi</taxon>
        <taxon>Fungi incertae sedis</taxon>
        <taxon>Chytridiomycota</taxon>
        <taxon>Chytridiomycota incertae sedis</taxon>
        <taxon>Chytridiomycetes</taxon>
        <taxon>Chytridiales</taxon>
        <taxon>Chytriomycetaceae</taxon>
        <taxon>Rhizoclosmatium</taxon>
    </lineage>
</organism>
<comment type="similarity">
    <text evidence="1">Belongs to the arylamine N-acetyltransferase family.</text>
</comment>
<gene>
    <name evidence="2" type="ORF">BCR33DRAFT_770659</name>
</gene>
<dbReference type="InterPro" id="IPR038765">
    <property type="entry name" value="Papain-like_cys_pep_sf"/>
</dbReference>
<dbReference type="Proteomes" id="UP000193642">
    <property type="component" value="Unassembled WGS sequence"/>
</dbReference>